<dbReference type="Gene3D" id="3.30.230.10">
    <property type="match status" value="1"/>
</dbReference>
<keyword evidence="7" id="KW-1185">Reference proteome</keyword>
<dbReference type="InterPro" id="IPR020568">
    <property type="entry name" value="Ribosomal_Su5_D2-typ_SF"/>
</dbReference>
<name>A0A0K1W312_9MOLU</name>
<dbReference type="OrthoDB" id="389264at2"/>
<keyword evidence="2" id="KW-0547">Nucleotide-binding</keyword>
<sequence>MKIKSYAKANIWLKVWKKNSFDQFHQIESLVTKVKNLYDVIYIKKITDNSDKVICKNKSLEKNNYIYDVLNILRENKIIKDYYKIYLKKNIPVGSGLGGGTSNAISVAKYFLKDENRPEIIETICKKIGFDSYYFFSNLNTAIVSGFGEVVNPFNENVKIKKQDLLFTNIYCSTKKVYENFDKYFSEEQNFLTKASISVYPELKQYKNKGIMSGSGSTFIKNSFYNKKKNKYLLITETIKNTKYEHLK</sequence>
<dbReference type="Pfam" id="PF00288">
    <property type="entry name" value="GHMP_kinases_N"/>
    <property type="match status" value="1"/>
</dbReference>
<dbReference type="STRING" id="216942.SLITO_v1c10980"/>
<dbReference type="SUPFAM" id="SSF54211">
    <property type="entry name" value="Ribosomal protein S5 domain 2-like"/>
    <property type="match status" value="1"/>
</dbReference>
<evidence type="ECO:0000313" key="7">
    <source>
        <dbReference type="Proteomes" id="UP000067476"/>
    </source>
</evidence>
<dbReference type="GO" id="GO:0050515">
    <property type="term" value="F:4-(cytidine 5'-diphospho)-2-C-methyl-D-erythritol kinase activity"/>
    <property type="evidence" value="ECO:0007669"/>
    <property type="project" value="TreeGrafter"/>
</dbReference>
<dbReference type="PANTHER" id="PTHR43527">
    <property type="entry name" value="4-DIPHOSPHOCYTIDYL-2-C-METHYL-D-ERYTHRITOL KINASE, CHLOROPLASTIC"/>
    <property type="match status" value="1"/>
</dbReference>
<organism evidence="6 7">
    <name type="scientific">Spiroplasma litorale</name>
    <dbReference type="NCBI Taxonomy" id="216942"/>
    <lineage>
        <taxon>Bacteria</taxon>
        <taxon>Bacillati</taxon>
        <taxon>Mycoplasmatota</taxon>
        <taxon>Mollicutes</taxon>
        <taxon>Entomoplasmatales</taxon>
        <taxon>Spiroplasmataceae</taxon>
        <taxon>Spiroplasma</taxon>
    </lineage>
</organism>
<evidence type="ECO:0000256" key="2">
    <source>
        <dbReference type="ARBA" id="ARBA00022741"/>
    </source>
</evidence>
<keyword evidence="1" id="KW-0808">Transferase</keyword>
<evidence type="ECO:0000256" key="4">
    <source>
        <dbReference type="ARBA" id="ARBA00022840"/>
    </source>
</evidence>
<dbReference type="PANTHER" id="PTHR43527:SF2">
    <property type="entry name" value="4-DIPHOSPHOCYTIDYL-2-C-METHYL-D-ERYTHRITOL KINASE, CHLOROPLASTIC"/>
    <property type="match status" value="1"/>
</dbReference>
<evidence type="ECO:0000259" key="5">
    <source>
        <dbReference type="Pfam" id="PF00288"/>
    </source>
</evidence>
<dbReference type="RefSeq" id="WP_075058786.1">
    <property type="nucleotide sequence ID" value="NZ_CP012357.1"/>
</dbReference>
<evidence type="ECO:0000256" key="3">
    <source>
        <dbReference type="ARBA" id="ARBA00022777"/>
    </source>
</evidence>
<gene>
    <name evidence="6" type="primary">ispE</name>
    <name evidence="6" type="ORF">SLITO_v1c10980</name>
</gene>
<dbReference type="PATRIC" id="fig|216942.3.peg.1121"/>
<accession>A0A0K1W312</accession>
<dbReference type="InterPro" id="IPR006204">
    <property type="entry name" value="GHMP_kinase_N_dom"/>
</dbReference>
<feature type="domain" description="GHMP kinase N-terminal" evidence="5">
    <location>
        <begin position="64"/>
        <end position="113"/>
    </location>
</feature>
<evidence type="ECO:0000313" key="6">
    <source>
        <dbReference type="EMBL" id="AKX34709.1"/>
    </source>
</evidence>
<dbReference type="InterPro" id="IPR014721">
    <property type="entry name" value="Ribsml_uS5_D2-typ_fold_subgr"/>
</dbReference>
<keyword evidence="3 6" id="KW-0418">Kinase</keyword>
<dbReference type="EMBL" id="CP012357">
    <property type="protein sequence ID" value="AKX34709.1"/>
    <property type="molecule type" value="Genomic_DNA"/>
</dbReference>
<dbReference type="Proteomes" id="UP000067476">
    <property type="component" value="Chromosome"/>
</dbReference>
<reference evidence="6 7" key="1">
    <citation type="journal article" date="2015" name="Genome Announc.">
        <title>Complete Genome Sequence of Spiroplasma litorale TN-1T (DSM 21781), a Bacterium Isolated from a Green-Eyed Horsefly (Tabanus nigrovittatus).</title>
        <authorList>
            <person name="Lo W.S."/>
            <person name="Lai Y.C."/>
            <person name="Lien Y.W."/>
            <person name="Wang T.H."/>
            <person name="Kuo C.H."/>
        </authorList>
    </citation>
    <scope>NUCLEOTIDE SEQUENCE [LARGE SCALE GENOMIC DNA]</scope>
    <source>
        <strain evidence="6 7">TN-1</strain>
    </source>
</reference>
<dbReference type="AlphaFoldDB" id="A0A0K1W312"/>
<protein>
    <submittedName>
        <fullName evidence="6">4-diphosphocytidyl-2-C-methyl-D-erythritol kinase</fullName>
    </submittedName>
</protein>
<keyword evidence="4" id="KW-0067">ATP-binding</keyword>
<dbReference type="InterPro" id="IPR036554">
    <property type="entry name" value="GHMP_kinase_C_sf"/>
</dbReference>
<dbReference type="KEGG" id="sll:SLITO_v1c10980"/>
<evidence type="ECO:0000256" key="1">
    <source>
        <dbReference type="ARBA" id="ARBA00022679"/>
    </source>
</evidence>
<dbReference type="SUPFAM" id="SSF55060">
    <property type="entry name" value="GHMP Kinase, C-terminal domain"/>
    <property type="match status" value="1"/>
</dbReference>
<dbReference type="GO" id="GO:0005524">
    <property type="term" value="F:ATP binding"/>
    <property type="evidence" value="ECO:0007669"/>
    <property type="project" value="UniProtKB-KW"/>
</dbReference>
<proteinExistence type="predicted"/>